<evidence type="ECO:0000256" key="1">
    <source>
        <dbReference type="ARBA" id="ARBA00009437"/>
    </source>
</evidence>
<dbReference type="Pfam" id="PF03466">
    <property type="entry name" value="LysR_substrate"/>
    <property type="match status" value="1"/>
</dbReference>
<dbReference type="InterPro" id="IPR000847">
    <property type="entry name" value="LysR_HTH_N"/>
</dbReference>
<reference evidence="6" key="1">
    <citation type="submission" date="2022-09" db="EMBL/GenBank/DDBJ databases">
        <authorList>
            <person name="Zoaiter M."/>
        </authorList>
    </citation>
    <scope>NUCLEOTIDE SEQUENCE</scope>
    <source>
        <strain evidence="6">DSM 19848</strain>
    </source>
</reference>
<proteinExistence type="inferred from homology"/>
<sequence>MDTRLLVYYLAIAEEENITKASQILHVTQPTLSRQMMQLEEELGVKLFIRSKHRIILTNEGMLFKQRAEEIISLIEKTKYEIDKKNQISGKIIIGSGEFLTFSYLAKVISKFKEEYPLVNFDIFSGNADSIKNKIENGLIDVGLLLTPIDLEKYNFLEIPSEEIWGVFVSEDSLLIEKNYVTKEDLLYEKIIMPKRMVIQNRITEWFGEDYKNLNIVGTYNLMGNAAVFVQEKLGVAIGLKRNYNYHQVYFLPLYPSITAKTILVWKKNLIISPILDNFLKYIKNTF</sequence>
<evidence type="ECO:0000256" key="2">
    <source>
        <dbReference type="ARBA" id="ARBA00023015"/>
    </source>
</evidence>
<dbReference type="InterPro" id="IPR036390">
    <property type="entry name" value="WH_DNA-bd_sf"/>
</dbReference>
<dbReference type="InterPro" id="IPR005119">
    <property type="entry name" value="LysR_subst-bd"/>
</dbReference>
<protein>
    <submittedName>
        <fullName evidence="6">LysR family transcriptional regulator</fullName>
    </submittedName>
</protein>
<keyword evidence="3" id="KW-0238">DNA-binding</keyword>
<dbReference type="SUPFAM" id="SSF53850">
    <property type="entry name" value="Periplasmic binding protein-like II"/>
    <property type="match status" value="1"/>
</dbReference>
<feature type="domain" description="HTH lysR-type" evidence="5">
    <location>
        <begin position="1"/>
        <end position="58"/>
    </location>
</feature>
<dbReference type="Pfam" id="PF00126">
    <property type="entry name" value="HTH_1"/>
    <property type="match status" value="1"/>
</dbReference>
<comment type="similarity">
    <text evidence="1">Belongs to the LysR transcriptional regulatory family.</text>
</comment>
<keyword evidence="4" id="KW-0804">Transcription</keyword>
<dbReference type="PROSITE" id="PS50931">
    <property type="entry name" value="HTH_LYSR"/>
    <property type="match status" value="1"/>
</dbReference>
<keyword evidence="7" id="KW-1185">Reference proteome</keyword>
<dbReference type="RefSeq" id="WP_265152692.1">
    <property type="nucleotide sequence ID" value="NZ_JAOXXL010000036.1"/>
</dbReference>
<evidence type="ECO:0000256" key="3">
    <source>
        <dbReference type="ARBA" id="ARBA00023125"/>
    </source>
</evidence>
<dbReference type="Gene3D" id="1.10.10.10">
    <property type="entry name" value="Winged helix-like DNA-binding domain superfamily/Winged helix DNA-binding domain"/>
    <property type="match status" value="1"/>
</dbReference>
<dbReference type="PANTHER" id="PTHR30419">
    <property type="entry name" value="HTH-TYPE TRANSCRIPTIONAL REGULATOR YBHD"/>
    <property type="match status" value="1"/>
</dbReference>
<evidence type="ECO:0000256" key="4">
    <source>
        <dbReference type="ARBA" id="ARBA00023163"/>
    </source>
</evidence>
<accession>A0ABT4DK48</accession>
<gene>
    <name evidence="6" type="ORF">OCK72_09995</name>
</gene>
<evidence type="ECO:0000313" key="7">
    <source>
        <dbReference type="Proteomes" id="UP001062738"/>
    </source>
</evidence>
<dbReference type="SUPFAM" id="SSF46785">
    <property type="entry name" value="Winged helix' DNA-binding domain"/>
    <property type="match status" value="1"/>
</dbReference>
<dbReference type="Proteomes" id="UP001062738">
    <property type="component" value="Unassembled WGS sequence"/>
</dbReference>
<comment type="caution">
    <text evidence="6">The sequence shown here is derived from an EMBL/GenBank/DDBJ whole genome shotgun (WGS) entry which is preliminary data.</text>
</comment>
<dbReference type="EMBL" id="JAOXXL010000036">
    <property type="protein sequence ID" value="MCY7008957.1"/>
    <property type="molecule type" value="Genomic_DNA"/>
</dbReference>
<evidence type="ECO:0000259" key="5">
    <source>
        <dbReference type="PROSITE" id="PS50931"/>
    </source>
</evidence>
<dbReference type="PANTHER" id="PTHR30419:SF8">
    <property type="entry name" value="NITROGEN ASSIMILATION TRANSCRIPTIONAL ACTIVATOR-RELATED"/>
    <property type="match status" value="1"/>
</dbReference>
<dbReference type="Gene3D" id="3.40.190.290">
    <property type="match status" value="1"/>
</dbReference>
<dbReference type="PRINTS" id="PR00039">
    <property type="entry name" value="HTHLYSR"/>
</dbReference>
<keyword evidence="2" id="KW-0805">Transcription regulation</keyword>
<dbReference type="CDD" id="cd05466">
    <property type="entry name" value="PBP2_LTTR_substrate"/>
    <property type="match status" value="1"/>
</dbReference>
<dbReference type="InterPro" id="IPR036388">
    <property type="entry name" value="WH-like_DNA-bd_sf"/>
</dbReference>
<name>A0ABT4DK48_FUSSI</name>
<organism evidence="6 7">
    <name type="scientific">Fusobacterium simiae</name>
    <dbReference type="NCBI Taxonomy" id="855"/>
    <lineage>
        <taxon>Bacteria</taxon>
        <taxon>Fusobacteriati</taxon>
        <taxon>Fusobacteriota</taxon>
        <taxon>Fusobacteriia</taxon>
        <taxon>Fusobacteriales</taxon>
        <taxon>Fusobacteriaceae</taxon>
        <taxon>Fusobacterium</taxon>
    </lineage>
</organism>
<evidence type="ECO:0000313" key="6">
    <source>
        <dbReference type="EMBL" id="MCY7008957.1"/>
    </source>
</evidence>
<dbReference type="InterPro" id="IPR050950">
    <property type="entry name" value="HTH-type_LysR_regulators"/>
</dbReference>